<evidence type="ECO:0000256" key="4">
    <source>
        <dbReference type="ARBA" id="ARBA00023274"/>
    </source>
</evidence>
<feature type="domain" description="Large ribosomal subunit protein bL25 beta" evidence="8">
    <location>
        <begin position="101"/>
        <end position="183"/>
    </location>
</feature>
<dbReference type="InterPro" id="IPR029751">
    <property type="entry name" value="Ribosomal_L25_dom"/>
</dbReference>
<dbReference type="GO" id="GO:0022625">
    <property type="term" value="C:cytosolic large ribosomal subunit"/>
    <property type="evidence" value="ECO:0007669"/>
    <property type="project" value="TreeGrafter"/>
</dbReference>
<comment type="caution">
    <text evidence="9">The sequence shown here is derived from an EMBL/GenBank/DDBJ whole genome shotgun (WGS) entry which is preliminary data.</text>
</comment>
<dbReference type="InterPro" id="IPR020930">
    <property type="entry name" value="Ribosomal_uL5_bac-type"/>
</dbReference>
<dbReference type="InterPro" id="IPR011035">
    <property type="entry name" value="Ribosomal_bL25/Gln-tRNA_synth"/>
</dbReference>
<comment type="subunit">
    <text evidence="5">Part of the 50S ribosomal subunit; part of the 5S rRNA/L5/L18/L25 subcomplex. Contacts the 5S rRNA. Binds to the 5S rRNA independently of L5 and L18.</text>
</comment>
<evidence type="ECO:0000259" key="7">
    <source>
        <dbReference type="Pfam" id="PF01386"/>
    </source>
</evidence>
<dbReference type="EMBL" id="SGBD01000001">
    <property type="protein sequence ID" value="RZD15028.1"/>
    <property type="molecule type" value="Genomic_DNA"/>
</dbReference>
<evidence type="ECO:0000256" key="2">
    <source>
        <dbReference type="ARBA" id="ARBA00022884"/>
    </source>
</evidence>
<feature type="region of interest" description="Disordered" evidence="6">
    <location>
        <begin position="189"/>
        <end position="209"/>
    </location>
</feature>
<dbReference type="GO" id="GO:0006412">
    <property type="term" value="P:translation"/>
    <property type="evidence" value="ECO:0007669"/>
    <property type="project" value="UniProtKB-UniRule"/>
</dbReference>
<dbReference type="Pfam" id="PF14693">
    <property type="entry name" value="Ribosomal_TL5_C"/>
    <property type="match status" value="1"/>
</dbReference>
<dbReference type="CDD" id="cd00495">
    <property type="entry name" value="Ribosomal_L25_TL5_CTC"/>
    <property type="match status" value="1"/>
</dbReference>
<name>A0A519BCS2_9DELT</name>
<dbReference type="PANTHER" id="PTHR33284">
    <property type="entry name" value="RIBOSOMAL PROTEIN L25/GLN-TRNA SYNTHETASE, ANTI-CODON-BINDING DOMAIN-CONTAINING PROTEIN"/>
    <property type="match status" value="1"/>
</dbReference>
<dbReference type="Gene3D" id="2.40.240.10">
    <property type="entry name" value="Ribosomal Protein L25, Chain P"/>
    <property type="match status" value="1"/>
</dbReference>
<keyword evidence="3 5" id="KW-0689">Ribosomal protein</keyword>
<keyword evidence="4 5" id="KW-0687">Ribonucleoprotein</keyword>
<keyword evidence="1 5" id="KW-0699">rRNA-binding</keyword>
<dbReference type="PANTHER" id="PTHR33284:SF1">
    <property type="entry name" value="RIBOSOMAL PROTEIN L25_GLN-TRNA SYNTHETASE, ANTI-CODON-BINDING DOMAIN-CONTAINING PROTEIN"/>
    <property type="match status" value="1"/>
</dbReference>
<evidence type="ECO:0000259" key="8">
    <source>
        <dbReference type="Pfam" id="PF14693"/>
    </source>
</evidence>
<dbReference type="AlphaFoldDB" id="A0A519BCS2"/>
<evidence type="ECO:0000256" key="1">
    <source>
        <dbReference type="ARBA" id="ARBA00022730"/>
    </source>
</evidence>
<dbReference type="InterPro" id="IPR020057">
    <property type="entry name" value="Ribosomal_bL25_b-dom"/>
</dbReference>
<organism evidence="9 10">
    <name type="scientific">Candidatus Acidulodesulfobacterium ferriphilum</name>
    <dbReference type="NCBI Taxonomy" id="2597223"/>
    <lineage>
        <taxon>Bacteria</taxon>
        <taxon>Deltaproteobacteria</taxon>
        <taxon>Candidatus Acidulodesulfobacterales</taxon>
        <taxon>Candidatus Acidulodesulfobacterium</taxon>
    </lineage>
</organism>
<gene>
    <name evidence="5" type="primary">rplY</name>
    <name evidence="5" type="synonym">ctc</name>
    <name evidence="9" type="ORF">EVJ47_01765</name>
</gene>
<accession>A0A519BCS2</accession>
<dbReference type="InterPro" id="IPR037121">
    <property type="entry name" value="Ribosomal_bL25_C"/>
</dbReference>
<dbReference type="HAMAP" id="MF_01334">
    <property type="entry name" value="Ribosomal_bL25_CTC"/>
    <property type="match status" value="1"/>
</dbReference>
<evidence type="ECO:0000256" key="6">
    <source>
        <dbReference type="SAM" id="MobiDB-lite"/>
    </source>
</evidence>
<dbReference type="Proteomes" id="UP000320813">
    <property type="component" value="Unassembled WGS sequence"/>
</dbReference>
<sequence length="209" mass="23124">MEIINLNVNARNKEDNVKSLRNQGLIPAVIYGRNLDSLRILLNYKDFTKTFANHSISSFINMASKEDKVNGKTAVIKEIQKDPVTDNIIHIDFHEVSMDEKIEIEAAIHFIGKPEGVKLGGILEPLMRHIAIKGYPKDIIDTINIDVASLQIGDIIHVKDLKLSEGIEIMADEDAPIVTVAEPAVEEVAAQPEVQEEAPAQTTQTQPKA</sequence>
<keyword evidence="2 5" id="KW-0694">RNA-binding</keyword>
<dbReference type="SUPFAM" id="SSF50715">
    <property type="entry name" value="Ribosomal protein L25-like"/>
    <property type="match status" value="1"/>
</dbReference>
<dbReference type="InterPro" id="IPR020056">
    <property type="entry name" value="Rbsml_bL25/Gln-tRNA_synth_N"/>
</dbReference>
<evidence type="ECO:0000313" key="10">
    <source>
        <dbReference type="Proteomes" id="UP000320813"/>
    </source>
</evidence>
<dbReference type="InterPro" id="IPR001021">
    <property type="entry name" value="Ribosomal_bL25_long"/>
</dbReference>
<protein>
    <recommendedName>
        <fullName evidence="5">Large ribosomal subunit protein bL25</fullName>
    </recommendedName>
    <alternativeName>
        <fullName evidence="5">General stress protein CTC</fullName>
    </alternativeName>
</protein>
<dbReference type="Gene3D" id="2.170.120.20">
    <property type="entry name" value="Ribosomal protein L25, beta domain"/>
    <property type="match status" value="1"/>
</dbReference>
<reference evidence="9 10" key="1">
    <citation type="submission" date="2019-01" db="EMBL/GenBank/DDBJ databases">
        <title>Insights into ecological role of a new deltaproteobacterial order Candidatus Sinidesulfobacterales (Sva0485) by metagenomics and metatranscriptomics.</title>
        <authorList>
            <person name="Tan S."/>
            <person name="Liu J."/>
            <person name="Fang Y."/>
            <person name="Hedlund B.P."/>
            <person name="Lian Z.H."/>
            <person name="Huang L.Y."/>
            <person name="Li J.T."/>
            <person name="Huang L.N."/>
            <person name="Li W.J."/>
            <person name="Jiang H.C."/>
            <person name="Dong H.L."/>
            <person name="Shu W.S."/>
        </authorList>
    </citation>
    <scope>NUCLEOTIDE SEQUENCE [LARGE SCALE GENOMIC DNA]</scope>
    <source>
        <strain evidence="9">AP3</strain>
    </source>
</reference>
<dbReference type="GO" id="GO:0008097">
    <property type="term" value="F:5S rRNA binding"/>
    <property type="evidence" value="ECO:0007669"/>
    <property type="project" value="InterPro"/>
</dbReference>
<feature type="domain" description="Large ribosomal subunit protein bL25 L25" evidence="7">
    <location>
        <begin position="6"/>
        <end position="93"/>
    </location>
</feature>
<dbReference type="Pfam" id="PF01386">
    <property type="entry name" value="Ribosomal_L25p"/>
    <property type="match status" value="1"/>
</dbReference>
<evidence type="ECO:0000256" key="5">
    <source>
        <dbReference type="HAMAP-Rule" id="MF_01334"/>
    </source>
</evidence>
<proteinExistence type="inferred from homology"/>
<evidence type="ECO:0000256" key="3">
    <source>
        <dbReference type="ARBA" id="ARBA00022980"/>
    </source>
</evidence>
<dbReference type="GO" id="GO:0003735">
    <property type="term" value="F:structural constituent of ribosome"/>
    <property type="evidence" value="ECO:0007669"/>
    <property type="project" value="InterPro"/>
</dbReference>
<comment type="similarity">
    <text evidence="5">Belongs to the bacterial ribosomal protein bL25 family. CTC subfamily.</text>
</comment>
<dbReference type="NCBIfam" id="TIGR00731">
    <property type="entry name" value="bL25_bact_ctc"/>
    <property type="match status" value="1"/>
</dbReference>
<evidence type="ECO:0000313" key="9">
    <source>
        <dbReference type="EMBL" id="RZD15028.1"/>
    </source>
</evidence>
<comment type="function">
    <text evidence="5">This is one of the proteins that binds to the 5S RNA in the ribosome where it forms part of the central protuberance.</text>
</comment>